<reference evidence="2" key="1">
    <citation type="journal article" date="2023" name="Mol. Phylogenet. Evol.">
        <title>Genome-scale phylogeny and comparative genomics of the fungal order Sordariales.</title>
        <authorList>
            <person name="Hensen N."/>
            <person name="Bonometti L."/>
            <person name="Westerberg I."/>
            <person name="Brannstrom I.O."/>
            <person name="Guillou S."/>
            <person name="Cros-Aarteil S."/>
            <person name="Calhoun S."/>
            <person name="Haridas S."/>
            <person name="Kuo A."/>
            <person name="Mondo S."/>
            <person name="Pangilinan J."/>
            <person name="Riley R."/>
            <person name="LaButti K."/>
            <person name="Andreopoulos B."/>
            <person name="Lipzen A."/>
            <person name="Chen C."/>
            <person name="Yan M."/>
            <person name="Daum C."/>
            <person name="Ng V."/>
            <person name="Clum A."/>
            <person name="Steindorff A."/>
            <person name="Ohm R.A."/>
            <person name="Martin F."/>
            <person name="Silar P."/>
            <person name="Natvig D.O."/>
            <person name="Lalanne C."/>
            <person name="Gautier V."/>
            <person name="Ament-Velasquez S.L."/>
            <person name="Kruys A."/>
            <person name="Hutchinson M.I."/>
            <person name="Powell A.J."/>
            <person name="Barry K."/>
            <person name="Miller A.N."/>
            <person name="Grigoriev I.V."/>
            <person name="Debuchy R."/>
            <person name="Gladieux P."/>
            <person name="Hiltunen Thoren M."/>
            <person name="Johannesson H."/>
        </authorList>
    </citation>
    <scope>NUCLEOTIDE SEQUENCE</scope>
    <source>
        <strain evidence="2">CBS 118394</strain>
    </source>
</reference>
<protein>
    <submittedName>
        <fullName evidence="2">Uncharacterized protein</fullName>
    </submittedName>
</protein>
<feature type="compositionally biased region" description="Basic and acidic residues" evidence="1">
    <location>
        <begin position="725"/>
        <end position="736"/>
    </location>
</feature>
<gene>
    <name evidence="2" type="ORF">B0H66DRAFT_36839</name>
</gene>
<feature type="compositionally biased region" description="Polar residues" evidence="1">
    <location>
        <begin position="661"/>
        <end position="670"/>
    </location>
</feature>
<accession>A0AAE0IRG5</accession>
<dbReference type="InterPro" id="IPR027796">
    <property type="entry name" value="OTT_1508_deam-like"/>
</dbReference>
<evidence type="ECO:0000256" key="1">
    <source>
        <dbReference type="SAM" id="MobiDB-lite"/>
    </source>
</evidence>
<feature type="compositionally biased region" description="Basic and acidic residues" evidence="1">
    <location>
        <begin position="745"/>
        <end position="762"/>
    </location>
</feature>
<feature type="region of interest" description="Disordered" evidence="1">
    <location>
        <begin position="507"/>
        <end position="803"/>
    </location>
</feature>
<dbReference type="AlphaFoldDB" id="A0AAE0IRG5"/>
<feature type="compositionally biased region" description="Polar residues" evidence="1">
    <location>
        <begin position="562"/>
        <end position="571"/>
    </location>
</feature>
<dbReference type="EMBL" id="JAUEDM010000001">
    <property type="protein sequence ID" value="KAK3329744.1"/>
    <property type="molecule type" value="Genomic_DNA"/>
</dbReference>
<keyword evidence="3" id="KW-1185">Reference proteome</keyword>
<sequence>MAPTAQQRQRRLAFECAQDIALLSLLPQPLASPQPNTPRSAVPGKRSNRVLSFDRERSLTEALAFISSISDDPGHVVATCTEELSSGRGVKVLLAINRSDPDSHQPILDRIKSGLEVVFGLLARANIDDHAVLEGKILDAIVDLCKDRVLCRIRSKRADIPVSTRTATKPKPFAGVSNEQVLSAIHRHFFKPKMRSVVNTFIGHEGRFRDALNEVETCNPENTNKRLKDMLKAASKFVKNVDYRRVLDEITIPELNPNTKTAFISRMEKLARYRQISLYLLQTARRTHLFKNASVTAVSLGEDCFTRQNEIPQTSTFADCLSRCQAGVLNPPRVKTVCNKLDKEPSQFDSALKENLSKSRVHAEVQIITYYEFHPPPLYPRVISSGKDACYLCNAFIEAHGRFHVPRTHGRMYYNWRVPPVIQLNSGLDRLNKALEGHIRRTIARYMATPLPLGTAYPNESTLGPLSTSMSTLASFDVPVPTVASGSKTLAEVRSEDAQMVAKLGHDRPAASPELLPPPSPKLSVSQTGGTSGEPSSRPTETGRDSEEDATTAAAVQPQQQDNYPSSSGEVSRTPRSRPTSPRLLLAVPSVLGPIQEEDSSSEGKYSTGQEPSSQEDTSSEEEPSSPILPPAKQDVVDEAKTAAAQSDSVLLEEQLPVVQESANTAGSQPQKEENSLPGTDKKEVVKDDETATVRGSISAQQEPPPSPAKEDLKEVNDDSNSQRMMEEKKGKGKEEDGPEIGEDTLQREEPPTPNQEDDHRTASTQSSAPSNDDDNTPEPAKDKGNGKVIPAPAPKSEFRSSSPLLFEQQRQEGNEVEDNVEILIQGQISTLRLDTLPTTKRQTPRSYRTGKGGMITIYPEFVTTTSSLVSRKEIVELRIEWLLPPPTQQQQQQPQENQKHKRPPAEYNIGFLPIFEDVDTGSKDCVRLVHGNGDVVMIEVVRT</sequence>
<proteinExistence type="predicted"/>
<feature type="region of interest" description="Disordered" evidence="1">
    <location>
        <begin position="28"/>
        <end position="47"/>
    </location>
</feature>
<feature type="compositionally biased region" description="Polar residues" evidence="1">
    <location>
        <begin position="523"/>
        <end position="540"/>
    </location>
</feature>
<feature type="compositionally biased region" description="Basic and acidic residues" evidence="1">
    <location>
        <begin position="671"/>
        <end position="692"/>
    </location>
</feature>
<dbReference type="Proteomes" id="UP001283341">
    <property type="component" value="Unassembled WGS sequence"/>
</dbReference>
<dbReference type="Pfam" id="PF14441">
    <property type="entry name" value="OTT_1508_deam"/>
    <property type="match status" value="1"/>
</dbReference>
<reference evidence="2" key="2">
    <citation type="submission" date="2023-06" db="EMBL/GenBank/DDBJ databases">
        <authorList>
            <consortium name="Lawrence Berkeley National Laboratory"/>
            <person name="Haridas S."/>
            <person name="Hensen N."/>
            <person name="Bonometti L."/>
            <person name="Westerberg I."/>
            <person name="Brannstrom I.O."/>
            <person name="Guillou S."/>
            <person name="Cros-Aarteil S."/>
            <person name="Calhoun S."/>
            <person name="Kuo A."/>
            <person name="Mondo S."/>
            <person name="Pangilinan J."/>
            <person name="Riley R."/>
            <person name="Labutti K."/>
            <person name="Andreopoulos B."/>
            <person name="Lipzen A."/>
            <person name="Chen C."/>
            <person name="Yanf M."/>
            <person name="Daum C."/>
            <person name="Ng V."/>
            <person name="Clum A."/>
            <person name="Steindorff A."/>
            <person name="Ohm R."/>
            <person name="Martin F."/>
            <person name="Silar P."/>
            <person name="Natvig D."/>
            <person name="Lalanne C."/>
            <person name="Gautier V."/>
            <person name="Ament-Velasquez S.L."/>
            <person name="Kruys A."/>
            <person name="Hutchinson M.I."/>
            <person name="Powell A.J."/>
            <person name="Barry K."/>
            <person name="Miller A.N."/>
            <person name="Grigoriev I.V."/>
            <person name="Debuchy R."/>
            <person name="Gladieux P."/>
            <person name="Thoren M.H."/>
            <person name="Johannesson H."/>
        </authorList>
    </citation>
    <scope>NUCLEOTIDE SEQUENCE</scope>
    <source>
        <strain evidence="2">CBS 118394</strain>
    </source>
</reference>
<feature type="compositionally biased region" description="Low complexity" evidence="1">
    <location>
        <begin position="572"/>
        <end position="586"/>
    </location>
</feature>
<organism evidence="2 3">
    <name type="scientific">Apodospora peruviana</name>
    <dbReference type="NCBI Taxonomy" id="516989"/>
    <lineage>
        <taxon>Eukaryota</taxon>
        <taxon>Fungi</taxon>
        <taxon>Dikarya</taxon>
        <taxon>Ascomycota</taxon>
        <taxon>Pezizomycotina</taxon>
        <taxon>Sordariomycetes</taxon>
        <taxon>Sordariomycetidae</taxon>
        <taxon>Sordariales</taxon>
        <taxon>Lasiosphaeriaceae</taxon>
        <taxon>Apodospora</taxon>
    </lineage>
</organism>
<evidence type="ECO:0000313" key="3">
    <source>
        <dbReference type="Proteomes" id="UP001283341"/>
    </source>
</evidence>
<feature type="compositionally biased region" description="Low complexity" evidence="1">
    <location>
        <begin position="551"/>
        <end position="561"/>
    </location>
</feature>
<comment type="caution">
    <text evidence="2">The sequence shown here is derived from an EMBL/GenBank/DDBJ whole genome shotgun (WGS) entry which is preliminary data.</text>
</comment>
<name>A0AAE0IRG5_9PEZI</name>
<evidence type="ECO:0000313" key="2">
    <source>
        <dbReference type="EMBL" id="KAK3329744.1"/>
    </source>
</evidence>